<keyword evidence="2" id="KW-0694">RNA-binding</keyword>
<protein>
    <submittedName>
        <fullName evidence="4">Ribosomal large subunit pseudouridine synthase D</fullName>
        <ecNumber evidence="4">5.4.99.23</ecNumber>
    </submittedName>
</protein>
<dbReference type="RefSeq" id="WP_181234135.1">
    <property type="nucleotide sequence ID" value="NZ_PVNL01000107.1"/>
</dbReference>
<feature type="domain" description="Pseudouridine synthase RsuA/RluA-like" evidence="3">
    <location>
        <begin position="89"/>
        <end position="256"/>
    </location>
</feature>
<reference evidence="4 5" key="1">
    <citation type="submission" date="2018-03" db="EMBL/GenBank/DDBJ databases">
        <title>Draft Genome Sequences of the Obligatory Marine Myxobacteria Enhygromyxa salina SWB007.</title>
        <authorList>
            <person name="Poehlein A."/>
            <person name="Moghaddam J.A."/>
            <person name="Harms H."/>
            <person name="Alanjari M."/>
            <person name="Koenig G.M."/>
            <person name="Daniel R."/>
            <person name="Schaeberle T.F."/>
        </authorList>
    </citation>
    <scope>NUCLEOTIDE SEQUENCE [LARGE SCALE GENOMIC DNA]</scope>
    <source>
        <strain evidence="4 5">SWB007</strain>
    </source>
</reference>
<dbReference type="InterPro" id="IPR050188">
    <property type="entry name" value="RluA_PseudoU_synthase"/>
</dbReference>
<dbReference type="InterPro" id="IPR006145">
    <property type="entry name" value="PsdUridine_synth_RsuA/RluA"/>
</dbReference>
<dbReference type="CDD" id="cd02869">
    <property type="entry name" value="PseudoU_synth_RluA_like"/>
    <property type="match status" value="1"/>
</dbReference>
<dbReference type="Pfam" id="PF00849">
    <property type="entry name" value="PseudoU_synth_2"/>
    <property type="match status" value="1"/>
</dbReference>
<evidence type="ECO:0000256" key="1">
    <source>
        <dbReference type="ARBA" id="ARBA00010876"/>
    </source>
</evidence>
<accession>A0A2S9YFA6</accession>
<evidence type="ECO:0000259" key="3">
    <source>
        <dbReference type="Pfam" id="PF00849"/>
    </source>
</evidence>
<dbReference type="PANTHER" id="PTHR21600:SF87">
    <property type="entry name" value="RNA PSEUDOURIDYLATE SYNTHASE DOMAIN-CONTAINING PROTEIN 1"/>
    <property type="match status" value="1"/>
</dbReference>
<dbReference type="EMBL" id="PVNL01000107">
    <property type="protein sequence ID" value="PRQ03793.1"/>
    <property type="molecule type" value="Genomic_DNA"/>
</dbReference>
<dbReference type="Gene3D" id="3.30.2350.10">
    <property type="entry name" value="Pseudouridine synthase"/>
    <property type="match status" value="1"/>
</dbReference>
<dbReference type="SUPFAM" id="SSF55120">
    <property type="entry name" value="Pseudouridine synthase"/>
    <property type="match status" value="1"/>
</dbReference>
<dbReference type="AlphaFoldDB" id="A0A2S9YFA6"/>
<dbReference type="InterPro" id="IPR006224">
    <property type="entry name" value="PsdUridine_synth_RluA-like_CS"/>
</dbReference>
<name>A0A2S9YFA6_9BACT</name>
<keyword evidence="4" id="KW-0413">Isomerase</keyword>
<dbReference type="Proteomes" id="UP000238823">
    <property type="component" value="Unassembled WGS sequence"/>
</dbReference>
<organism evidence="4 5">
    <name type="scientific">Enhygromyxa salina</name>
    <dbReference type="NCBI Taxonomy" id="215803"/>
    <lineage>
        <taxon>Bacteria</taxon>
        <taxon>Pseudomonadati</taxon>
        <taxon>Myxococcota</taxon>
        <taxon>Polyangia</taxon>
        <taxon>Nannocystales</taxon>
        <taxon>Nannocystaceae</taxon>
        <taxon>Enhygromyxa</taxon>
    </lineage>
</organism>
<dbReference type="GO" id="GO:0160140">
    <property type="term" value="F:23S rRNA pseudouridine(1911/1915/1917) synthase activity"/>
    <property type="evidence" value="ECO:0007669"/>
    <property type="project" value="UniProtKB-EC"/>
</dbReference>
<evidence type="ECO:0000256" key="2">
    <source>
        <dbReference type="PROSITE-ProRule" id="PRU00182"/>
    </source>
</evidence>
<comment type="caution">
    <text evidence="4">The sequence shown here is derived from an EMBL/GenBank/DDBJ whole genome shotgun (WGS) entry which is preliminary data.</text>
</comment>
<evidence type="ECO:0000313" key="5">
    <source>
        <dbReference type="Proteomes" id="UP000238823"/>
    </source>
</evidence>
<proteinExistence type="inferred from homology"/>
<gene>
    <name evidence="4" type="primary">rluD_4</name>
    <name evidence="4" type="ORF">ENSA7_52600</name>
</gene>
<evidence type="ECO:0000313" key="4">
    <source>
        <dbReference type="EMBL" id="PRQ03793.1"/>
    </source>
</evidence>
<dbReference type="GO" id="GO:0000455">
    <property type="term" value="P:enzyme-directed rRNA pseudouridine synthesis"/>
    <property type="evidence" value="ECO:0007669"/>
    <property type="project" value="TreeGrafter"/>
</dbReference>
<dbReference type="GO" id="GO:0003723">
    <property type="term" value="F:RNA binding"/>
    <property type="evidence" value="ECO:0007669"/>
    <property type="project" value="UniProtKB-KW"/>
</dbReference>
<dbReference type="PANTHER" id="PTHR21600">
    <property type="entry name" value="MITOCHONDRIAL RNA PSEUDOURIDINE SYNTHASE"/>
    <property type="match status" value="1"/>
</dbReference>
<dbReference type="InterPro" id="IPR020103">
    <property type="entry name" value="PsdUridine_synth_cat_dom_sf"/>
</dbReference>
<comment type="similarity">
    <text evidence="1">Belongs to the pseudouridine synthase RluA family.</text>
</comment>
<sequence>MDDSPRQLVVSDDQHESTLAALVRELMDGLAWSRARDLVRNGRVKVGGALRFDPAARVSAGALVEVNPTAQRRQAPVLERERLIHVDRDVVVVRKPAGLLSVPFDDRDDRDTLIERTRQALRERGSDDDAHKSDKRDLLGVVQRLDKDTTGLLVFARTRAGRKGLEAQFRAHTVERRYVALVYGRAEAAVHDSFLIPDRGDGLRGSWRGRNPPKAAKRAITKVRVETRLSGPFGEITLVSCRLETGRQHQIRIHLAEAGNPLVGEQVYGRGHRSPPGGPAPKRPARVEALRPMLHAASLGFHHPVNERMLRFEDPLPDDFRALLDSLR</sequence>
<dbReference type="PROSITE" id="PS50889">
    <property type="entry name" value="S4"/>
    <property type="match status" value="1"/>
</dbReference>
<dbReference type="PROSITE" id="PS01129">
    <property type="entry name" value="PSI_RLU"/>
    <property type="match status" value="1"/>
</dbReference>
<dbReference type="SUPFAM" id="SSF55174">
    <property type="entry name" value="Alpha-L RNA-binding motif"/>
    <property type="match status" value="1"/>
</dbReference>
<dbReference type="EC" id="5.4.99.23" evidence="4"/>